<dbReference type="InterPro" id="IPR027417">
    <property type="entry name" value="P-loop_NTPase"/>
</dbReference>
<dbReference type="Gene3D" id="3.40.50.300">
    <property type="entry name" value="P-loop containing nucleotide triphosphate hydrolases"/>
    <property type="match status" value="1"/>
</dbReference>
<dbReference type="GO" id="GO:0005524">
    <property type="term" value="F:ATP binding"/>
    <property type="evidence" value="ECO:0007669"/>
    <property type="project" value="UniProtKB-KW"/>
</dbReference>
<name>A0A382G355_9ZZZZ</name>
<protein>
    <recommendedName>
        <fullName evidence="4">ABC transporter domain-containing protein</fullName>
    </recommendedName>
</protein>
<dbReference type="InterPro" id="IPR017871">
    <property type="entry name" value="ABC_transporter-like_CS"/>
</dbReference>
<dbReference type="InterPro" id="IPR015854">
    <property type="entry name" value="ABC_transpr_LolD-like"/>
</dbReference>
<dbReference type="PANTHER" id="PTHR24220:SF86">
    <property type="entry name" value="ABC TRANSPORTER ABCH.1"/>
    <property type="match status" value="1"/>
</dbReference>
<keyword evidence="3" id="KW-0067">ATP-binding</keyword>
<organism evidence="5">
    <name type="scientific">marine metagenome</name>
    <dbReference type="NCBI Taxonomy" id="408172"/>
    <lineage>
        <taxon>unclassified sequences</taxon>
        <taxon>metagenomes</taxon>
        <taxon>ecological metagenomes</taxon>
    </lineage>
</organism>
<sequence length="224" mass="24794">MIQLENLCRHFEVGNQIVRALDEVTLEINKKEYLSIMGVSGSGKSTLLNILGLLDTPTSGDYVLSGINTSKMNDDEMAHIRSTKIGFIFQSFHLIPRLTAAENVEMPMVLSGLNSKERKERVDNALARVSLTDRADHRPEQLSGGQRQRVAIARSIVMEPDVLLADEPTGNLDSGSSKEIIKLIEELNKGGLTLMLVTHDVEMGSRSDRLIELLDGKIINDKKN</sequence>
<dbReference type="CDD" id="cd03255">
    <property type="entry name" value="ABC_MJ0796_LolCDE_FtsE"/>
    <property type="match status" value="1"/>
</dbReference>
<proteinExistence type="predicted"/>
<evidence type="ECO:0000256" key="3">
    <source>
        <dbReference type="ARBA" id="ARBA00022840"/>
    </source>
</evidence>
<evidence type="ECO:0000259" key="4">
    <source>
        <dbReference type="PROSITE" id="PS50893"/>
    </source>
</evidence>
<dbReference type="GO" id="GO:0098796">
    <property type="term" value="C:membrane protein complex"/>
    <property type="evidence" value="ECO:0007669"/>
    <property type="project" value="UniProtKB-ARBA"/>
</dbReference>
<dbReference type="SUPFAM" id="SSF52540">
    <property type="entry name" value="P-loop containing nucleoside triphosphate hydrolases"/>
    <property type="match status" value="1"/>
</dbReference>
<evidence type="ECO:0000256" key="2">
    <source>
        <dbReference type="ARBA" id="ARBA00022741"/>
    </source>
</evidence>
<dbReference type="EMBL" id="UINC01053004">
    <property type="protein sequence ID" value="SVB69003.1"/>
    <property type="molecule type" value="Genomic_DNA"/>
</dbReference>
<dbReference type="InterPro" id="IPR003593">
    <property type="entry name" value="AAA+_ATPase"/>
</dbReference>
<accession>A0A382G355</accession>
<evidence type="ECO:0000313" key="5">
    <source>
        <dbReference type="EMBL" id="SVB69003.1"/>
    </source>
</evidence>
<feature type="domain" description="ABC transporter" evidence="4">
    <location>
        <begin position="2"/>
        <end position="224"/>
    </location>
</feature>
<gene>
    <name evidence="5" type="ORF">METZ01_LOCUS221857</name>
</gene>
<dbReference type="FunFam" id="3.40.50.300:FF:000032">
    <property type="entry name" value="Export ABC transporter ATP-binding protein"/>
    <property type="match status" value="1"/>
</dbReference>
<evidence type="ECO:0000256" key="1">
    <source>
        <dbReference type="ARBA" id="ARBA00022448"/>
    </source>
</evidence>
<keyword evidence="2" id="KW-0547">Nucleotide-binding</keyword>
<dbReference type="SMART" id="SM00382">
    <property type="entry name" value="AAA"/>
    <property type="match status" value="1"/>
</dbReference>
<dbReference type="InterPro" id="IPR003439">
    <property type="entry name" value="ABC_transporter-like_ATP-bd"/>
</dbReference>
<dbReference type="Pfam" id="PF00005">
    <property type="entry name" value="ABC_tran"/>
    <property type="match status" value="1"/>
</dbReference>
<dbReference type="PROSITE" id="PS00211">
    <property type="entry name" value="ABC_TRANSPORTER_1"/>
    <property type="match status" value="1"/>
</dbReference>
<dbReference type="PANTHER" id="PTHR24220">
    <property type="entry name" value="IMPORT ATP-BINDING PROTEIN"/>
    <property type="match status" value="1"/>
</dbReference>
<dbReference type="InterPro" id="IPR017911">
    <property type="entry name" value="MacB-like_ATP-bd"/>
</dbReference>
<keyword evidence="1" id="KW-0813">Transport</keyword>
<dbReference type="GO" id="GO:0022857">
    <property type="term" value="F:transmembrane transporter activity"/>
    <property type="evidence" value="ECO:0007669"/>
    <property type="project" value="TreeGrafter"/>
</dbReference>
<dbReference type="PROSITE" id="PS50893">
    <property type="entry name" value="ABC_TRANSPORTER_2"/>
    <property type="match status" value="1"/>
</dbReference>
<dbReference type="GO" id="GO:0005886">
    <property type="term" value="C:plasma membrane"/>
    <property type="evidence" value="ECO:0007669"/>
    <property type="project" value="TreeGrafter"/>
</dbReference>
<dbReference type="AlphaFoldDB" id="A0A382G355"/>
<reference evidence="5" key="1">
    <citation type="submission" date="2018-05" db="EMBL/GenBank/DDBJ databases">
        <authorList>
            <person name="Lanie J.A."/>
            <person name="Ng W.-L."/>
            <person name="Kazmierczak K.M."/>
            <person name="Andrzejewski T.M."/>
            <person name="Davidsen T.M."/>
            <person name="Wayne K.J."/>
            <person name="Tettelin H."/>
            <person name="Glass J.I."/>
            <person name="Rusch D."/>
            <person name="Podicherti R."/>
            <person name="Tsui H.-C.T."/>
            <person name="Winkler M.E."/>
        </authorList>
    </citation>
    <scope>NUCLEOTIDE SEQUENCE</scope>
</reference>
<dbReference type="GO" id="GO:0016887">
    <property type="term" value="F:ATP hydrolysis activity"/>
    <property type="evidence" value="ECO:0007669"/>
    <property type="project" value="InterPro"/>
</dbReference>